<dbReference type="PANTHER" id="PTHR23058:SF0">
    <property type="entry name" value="PEROXISOMAL MEMBRANE PROTEIN PEX14"/>
    <property type="match status" value="1"/>
</dbReference>
<keyword evidence="1" id="KW-0653">Protein transport</keyword>
<dbReference type="EMBL" id="AZGZ01000054">
    <property type="protein sequence ID" value="KZZ86636.1"/>
    <property type="molecule type" value="Genomic_DNA"/>
</dbReference>
<comment type="function">
    <text evidence="1">Component of the PEX13-PEX14 docking complex, a translocon channel that specifically mediates the import of peroxisomal cargo proteins bound to PEX5 receptor. The PEX13-PEX14 docking complex forms a large import pore which can be opened to a diameter of about 9 nm. Mechanistically, PEX5 receptor along with cargo proteins associates with the PEX14 subunit of the PEX13-PEX14 docking complex in the cytosol, leading to the insertion of the receptor into the organelle membrane with the concomitant translocation of the cargo into the peroxisome matrix.</text>
</comment>
<dbReference type="VEuPathDB" id="FungiDB:AAP_06369"/>
<keyword evidence="1" id="KW-0813">Transport</keyword>
<dbReference type="InterPro" id="IPR025655">
    <property type="entry name" value="PEX14"/>
</dbReference>
<protein>
    <recommendedName>
        <fullName evidence="1">Peroxisomal membrane protein PEX14</fullName>
    </recommendedName>
    <alternativeName>
        <fullName evidence="1">Peroxin-14</fullName>
    </alternativeName>
</protein>
<comment type="subcellular location">
    <subcellularLocation>
        <location evidence="1">Peroxisome membrane</location>
    </subcellularLocation>
</comment>
<evidence type="ECO:0000313" key="3">
    <source>
        <dbReference type="EMBL" id="KZZ86636.1"/>
    </source>
</evidence>
<dbReference type="GO" id="GO:1990429">
    <property type="term" value="C:peroxisomal importomer complex"/>
    <property type="evidence" value="ECO:0007669"/>
    <property type="project" value="TreeGrafter"/>
</dbReference>
<dbReference type="AlphaFoldDB" id="A0A167UUU4"/>
<keyword evidence="1" id="KW-0472">Membrane</keyword>
<gene>
    <name evidence="3" type="ORF">AAP_06369</name>
</gene>
<dbReference type="GO" id="GO:0016560">
    <property type="term" value="P:protein import into peroxisome matrix, docking"/>
    <property type="evidence" value="ECO:0007669"/>
    <property type="project" value="UniProtKB-UniRule"/>
</dbReference>
<dbReference type="GO" id="GO:0005778">
    <property type="term" value="C:peroxisomal membrane"/>
    <property type="evidence" value="ECO:0007669"/>
    <property type="project" value="UniProtKB-SubCell"/>
</dbReference>
<evidence type="ECO:0000256" key="1">
    <source>
        <dbReference type="RuleBase" id="RU367032"/>
    </source>
</evidence>
<comment type="similarity">
    <text evidence="1">Belongs to the peroxin-14 family.</text>
</comment>
<organism evidence="3 4">
    <name type="scientific">Ascosphaera apis ARSEF 7405</name>
    <dbReference type="NCBI Taxonomy" id="392613"/>
    <lineage>
        <taxon>Eukaryota</taxon>
        <taxon>Fungi</taxon>
        <taxon>Dikarya</taxon>
        <taxon>Ascomycota</taxon>
        <taxon>Pezizomycotina</taxon>
        <taxon>Eurotiomycetes</taxon>
        <taxon>Eurotiomycetidae</taxon>
        <taxon>Onygenales</taxon>
        <taxon>Ascosphaeraceae</taxon>
        <taxon>Ascosphaera</taxon>
    </lineage>
</organism>
<feature type="region of interest" description="Disordered" evidence="2">
    <location>
        <begin position="219"/>
        <end position="289"/>
    </location>
</feature>
<sequence length="315" mass="32872">MTPEEIDVALARAGGEQTALVPAGQQNATPAAAAAAAQYRPALPPGGPGYGYPYAQQQLPPPELPRRDWRDWFIMATTVAGVGYGVYSLSKKYIAPLIAPPTPPQLQQDKESIDEQFNKAFALIDQLAADTTALKTAEETRSEKLDTALRDVESVTSDLKLSSRRRDEDIRRISEEIRTLKDGIPKAIEGERKGYERRLTELGAELKSLKVLLSNRLSAPPPAAASPAPTAGAGPAINTASPALGGNAVPSGANAMPSPVARAQAVSPGPAQSDSQAGTPRSTSAFGKASIPAWQMAAANKGKSASVADEAPASS</sequence>
<keyword evidence="1" id="KW-0576">Peroxisome</keyword>
<accession>A0A167UUU4</accession>
<name>A0A167UUU4_9EURO</name>
<dbReference type="Proteomes" id="UP000242877">
    <property type="component" value="Unassembled WGS sequence"/>
</dbReference>
<feature type="compositionally biased region" description="Polar residues" evidence="2">
    <location>
        <begin position="270"/>
        <end position="285"/>
    </location>
</feature>
<evidence type="ECO:0000313" key="4">
    <source>
        <dbReference type="Proteomes" id="UP000242877"/>
    </source>
</evidence>
<dbReference type="GO" id="GO:0005102">
    <property type="term" value="F:signaling receptor binding"/>
    <property type="evidence" value="ECO:0007669"/>
    <property type="project" value="TreeGrafter"/>
</dbReference>
<evidence type="ECO:0000256" key="2">
    <source>
        <dbReference type="SAM" id="MobiDB-lite"/>
    </source>
</evidence>
<reference evidence="3 4" key="1">
    <citation type="journal article" date="2016" name="Genome Biol. Evol.">
        <title>Divergent and convergent evolution of fungal pathogenicity.</title>
        <authorList>
            <person name="Shang Y."/>
            <person name="Xiao G."/>
            <person name="Zheng P."/>
            <person name="Cen K."/>
            <person name="Zhan S."/>
            <person name="Wang C."/>
        </authorList>
    </citation>
    <scope>NUCLEOTIDE SEQUENCE [LARGE SCALE GENOMIC DNA]</scope>
    <source>
        <strain evidence="3 4">ARSEF 7405</strain>
    </source>
</reference>
<dbReference type="OrthoDB" id="5549158at2759"/>
<feature type="compositionally biased region" description="Low complexity" evidence="2">
    <location>
        <begin position="225"/>
        <end position="236"/>
    </location>
</feature>
<comment type="caution">
    <text evidence="3">The sequence shown here is derived from an EMBL/GenBank/DDBJ whole genome shotgun (WGS) entry which is preliminary data.</text>
</comment>
<dbReference type="PANTHER" id="PTHR23058">
    <property type="entry name" value="PEROXISOMAL MEMBRANE PROTEIN PEX14"/>
    <property type="match status" value="1"/>
</dbReference>
<keyword evidence="4" id="KW-1185">Reference proteome</keyword>
<proteinExistence type="inferred from homology"/>